<evidence type="ECO:0000256" key="3">
    <source>
        <dbReference type="PIRNR" id="PIRNR024851"/>
    </source>
</evidence>
<dbReference type="InterPro" id="IPR049884">
    <property type="entry name" value="Scytalone_dh"/>
</dbReference>
<keyword evidence="2 3" id="KW-0456">Lyase</keyword>
<dbReference type="Gene3D" id="3.10.450.50">
    <property type="match status" value="1"/>
</dbReference>
<protein>
    <submittedName>
        <fullName evidence="7">Scytalone dehydratase</fullName>
    </submittedName>
</protein>
<dbReference type="GeneID" id="89936761"/>
<comment type="caution">
    <text evidence="7">The sequence shown here is derived from an EMBL/GenBank/DDBJ whole genome shotgun (WGS) entry which is preliminary data.</text>
</comment>
<dbReference type="EMBL" id="MU853340">
    <property type="protein sequence ID" value="KAK4113298.1"/>
    <property type="molecule type" value="Genomic_DNA"/>
</dbReference>
<evidence type="ECO:0000256" key="4">
    <source>
        <dbReference type="PIRSR" id="PIRSR024851-50"/>
    </source>
</evidence>
<evidence type="ECO:0000256" key="2">
    <source>
        <dbReference type="ARBA" id="ARBA00023239"/>
    </source>
</evidence>
<feature type="domain" description="Scytalone dehydratase-like" evidence="6">
    <location>
        <begin position="11"/>
        <end position="162"/>
    </location>
</feature>
<comment type="similarity">
    <text evidence="1 3">Belongs to the scytalone dehydratase family.</text>
</comment>
<dbReference type="InterPro" id="IPR032710">
    <property type="entry name" value="NTF2-like_dom_sf"/>
</dbReference>
<organism evidence="7 8">
    <name type="scientific">Canariomyces notabilis</name>
    <dbReference type="NCBI Taxonomy" id="2074819"/>
    <lineage>
        <taxon>Eukaryota</taxon>
        <taxon>Fungi</taxon>
        <taxon>Dikarya</taxon>
        <taxon>Ascomycota</taxon>
        <taxon>Pezizomycotina</taxon>
        <taxon>Sordariomycetes</taxon>
        <taxon>Sordariomycetidae</taxon>
        <taxon>Sordariales</taxon>
        <taxon>Chaetomiaceae</taxon>
        <taxon>Canariomyces</taxon>
    </lineage>
</organism>
<dbReference type="CDD" id="cd00531">
    <property type="entry name" value="NTF2_like"/>
    <property type="match status" value="1"/>
</dbReference>
<reference evidence="7" key="1">
    <citation type="journal article" date="2023" name="Mol. Phylogenet. Evol.">
        <title>Genome-scale phylogeny and comparative genomics of the fungal order Sordariales.</title>
        <authorList>
            <person name="Hensen N."/>
            <person name="Bonometti L."/>
            <person name="Westerberg I."/>
            <person name="Brannstrom I.O."/>
            <person name="Guillou S."/>
            <person name="Cros-Aarteil S."/>
            <person name="Calhoun S."/>
            <person name="Haridas S."/>
            <person name="Kuo A."/>
            <person name="Mondo S."/>
            <person name="Pangilinan J."/>
            <person name="Riley R."/>
            <person name="LaButti K."/>
            <person name="Andreopoulos B."/>
            <person name="Lipzen A."/>
            <person name="Chen C."/>
            <person name="Yan M."/>
            <person name="Daum C."/>
            <person name="Ng V."/>
            <person name="Clum A."/>
            <person name="Steindorff A."/>
            <person name="Ohm R.A."/>
            <person name="Martin F."/>
            <person name="Silar P."/>
            <person name="Natvig D.O."/>
            <person name="Lalanne C."/>
            <person name="Gautier V."/>
            <person name="Ament-Velasquez S.L."/>
            <person name="Kruys A."/>
            <person name="Hutchinson M.I."/>
            <person name="Powell A.J."/>
            <person name="Barry K."/>
            <person name="Miller A.N."/>
            <person name="Grigoriev I.V."/>
            <person name="Debuchy R."/>
            <person name="Gladieux P."/>
            <person name="Hiltunen Thoren M."/>
            <person name="Johannesson H."/>
        </authorList>
    </citation>
    <scope>NUCLEOTIDE SEQUENCE</scope>
    <source>
        <strain evidence="7">CBS 508.74</strain>
    </source>
</reference>
<dbReference type="Proteomes" id="UP001302812">
    <property type="component" value="Unassembled WGS sequence"/>
</dbReference>
<evidence type="ECO:0000256" key="5">
    <source>
        <dbReference type="PIRSR" id="PIRSR024851-51"/>
    </source>
</evidence>
<dbReference type="PIRSF" id="PIRSF024851">
    <property type="entry name" value="SCD1"/>
    <property type="match status" value="1"/>
</dbReference>
<dbReference type="InterPro" id="IPR004235">
    <property type="entry name" value="Scytalone_dehydratase"/>
</dbReference>
<evidence type="ECO:0000313" key="8">
    <source>
        <dbReference type="Proteomes" id="UP001302812"/>
    </source>
</evidence>
<evidence type="ECO:0000259" key="6">
    <source>
        <dbReference type="Pfam" id="PF02982"/>
    </source>
</evidence>
<feature type="binding site" evidence="5">
    <location>
        <position position="48"/>
    </location>
    <ligand>
        <name>substrate</name>
    </ligand>
</feature>
<sequence>MTKNSNETPPYEDVVGCQVAIFEWAESFDSKDWDRLSRCIAPNLYVDYRAIMGQLWESMPAEQFVAMASNDKFLGNRRIKTQHFIGAGKWVRTGDGEITGYHQMRVAHQKYKDDEQTAVLCSGHAHGKATVQYRKVDGVWKFAGLGPDIRWTENEYDKIFQDS</sequence>
<keyword evidence="8" id="KW-1185">Reference proteome</keyword>
<dbReference type="RefSeq" id="XP_064670868.1">
    <property type="nucleotide sequence ID" value="XM_064812636.1"/>
</dbReference>
<dbReference type="GO" id="GO:0006582">
    <property type="term" value="P:melanin metabolic process"/>
    <property type="evidence" value="ECO:0007669"/>
    <property type="project" value="InterPro"/>
</dbReference>
<dbReference type="AlphaFoldDB" id="A0AAN6TF60"/>
<dbReference type="SUPFAM" id="SSF54427">
    <property type="entry name" value="NTF2-like"/>
    <property type="match status" value="1"/>
</dbReference>
<gene>
    <name evidence="7" type="ORF">N656DRAFT_730916</name>
</gene>
<proteinExistence type="inferred from homology"/>
<feature type="active site" evidence="4">
    <location>
        <position position="108"/>
    </location>
</feature>
<feature type="active site" evidence="4">
    <location>
        <position position="83"/>
    </location>
</feature>
<evidence type="ECO:0000256" key="1">
    <source>
        <dbReference type="ARBA" id="ARBA00008584"/>
    </source>
</evidence>
<dbReference type="Pfam" id="PF02982">
    <property type="entry name" value="Scytalone_dh"/>
    <property type="match status" value="1"/>
</dbReference>
<reference evidence="7" key="2">
    <citation type="submission" date="2023-05" db="EMBL/GenBank/DDBJ databases">
        <authorList>
            <consortium name="Lawrence Berkeley National Laboratory"/>
            <person name="Steindorff A."/>
            <person name="Hensen N."/>
            <person name="Bonometti L."/>
            <person name="Westerberg I."/>
            <person name="Brannstrom I.O."/>
            <person name="Guillou S."/>
            <person name="Cros-Aarteil S."/>
            <person name="Calhoun S."/>
            <person name="Haridas S."/>
            <person name="Kuo A."/>
            <person name="Mondo S."/>
            <person name="Pangilinan J."/>
            <person name="Riley R."/>
            <person name="Labutti K."/>
            <person name="Andreopoulos B."/>
            <person name="Lipzen A."/>
            <person name="Chen C."/>
            <person name="Yanf M."/>
            <person name="Daum C."/>
            <person name="Ng V."/>
            <person name="Clum A."/>
            <person name="Ohm R."/>
            <person name="Martin F."/>
            <person name="Silar P."/>
            <person name="Natvig D."/>
            <person name="Lalanne C."/>
            <person name="Gautier V."/>
            <person name="Ament-Velasquez S.L."/>
            <person name="Kruys A."/>
            <person name="Hutchinson M.I."/>
            <person name="Powell A.J."/>
            <person name="Barry K."/>
            <person name="Miller A.N."/>
            <person name="Grigoriev I.V."/>
            <person name="Debuchy R."/>
            <person name="Gladieux P."/>
            <person name="Thoren M.H."/>
            <person name="Johannesson H."/>
        </authorList>
    </citation>
    <scope>NUCLEOTIDE SEQUENCE</scope>
    <source>
        <strain evidence="7">CBS 508.74</strain>
    </source>
</reference>
<evidence type="ECO:0000313" key="7">
    <source>
        <dbReference type="EMBL" id="KAK4113298.1"/>
    </source>
</evidence>
<name>A0AAN6TF60_9PEZI</name>
<dbReference type="GO" id="GO:0030411">
    <property type="term" value="F:scytalone dehydratase activity"/>
    <property type="evidence" value="ECO:0007669"/>
    <property type="project" value="InterPro"/>
</dbReference>
<accession>A0AAN6TF60</accession>